<dbReference type="SUPFAM" id="SSF89260">
    <property type="entry name" value="Collagen-binding domain"/>
    <property type="match status" value="1"/>
</dbReference>
<dbReference type="GO" id="GO:0000272">
    <property type="term" value="P:polysaccharide catabolic process"/>
    <property type="evidence" value="ECO:0007669"/>
    <property type="project" value="InterPro"/>
</dbReference>
<sequence length="223" mass="25275">GWEGYVRAFTPLFGFNVFDLEALTIQDSVPVFLWLENLDGVDLVLNNPTLLEKDVCLGGEIDPDDDQDWYSFYAVQGGTYTLDVNRLTSPYACMTLYDRNGYEELVELYYWQTQQINWLCPVGGRYYVKVADGYYPPEGGAYQICMTSNVTCPRSDIGAPDWAGVEDCRVDFYDLAFLTSRWLETCSMPYWCDGCDLDKNSSVDFGDFAILAGEWLTTGVPQP</sequence>
<dbReference type="EMBL" id="BARS01041860">
    <property type="protein sequence ID" value="GAG36790.1"/>
    <property type="molecule type" value="Genomic_DNA"/>
</dbReference>
<dbReference type="Gene3D" id="1.10.1330.10">
    <property type="entry name" value="Dockerin domain"/>
    <property type="match status" value="1"/>
</dbReference>
<dbReference type="Gene3D" id="2.60.120.380">
    <property type="match status" value="1"/>
</dbReference>
<organism evidence="1">
    <name type="scientific">marine sediment metagenome</name>
    <dbReference type="NCBI Taxonomy" id="412755"/>
    <lineage>
        <taxon>unclassified sequences</taxon>
        <taxon>metagenomes</taxon>
        <taxon>ecological metagenomes</taxon>
    </lineage>
</organism>
<dbReference type="SUPFAM" id="SSF63446">
    <property type="entry name" value="Type I dockerin domain"/>
    <property type="match status" value="1"/>
</dbReference>
<proteinExistence type="predicted"/>
<gene>
    <name evidence="1" type="ORF">S01H1_63585</name>
</gene>
<dbReference type="AlphaFoldDB" id="X0X1A0"/>
<protein>
    <recommendedName>
        <fullName evidence="2">Peptidase C-terminal archaeal/bacterial domain-containing protein</fullName>
    </recommendedName>
</protein>
<name>X0X1A0_9ZZZZ</name>
<feature type="non-terminal residue" evidence="1">
    <location>
        <position position="1"/>
    </location>
</feature>
<evidence type="ECO:0000313" key="1">
    <source>
        <dbReference type="EMBL" id="GAG36790.1"/>
    </source>
</evidence>
<accession>X0X1A0</accession>
<comment type="caution">
    <text evidence="1">The sequence shown here is derived from an EMBL/GenBank/DDBJ whole genome shotgun (WGS) entry which is preliminary data.</text>
</comment>
<evidence type="ECO:0008006" key="2">
    <source>
        <dbReference type="Google" id="ProtNLM"/>
    </source>
</evidence>
<dbReference type="InterPro" id="IPR036439">
    <property type="entry name" value="Dockerin_dom_sf"/>
</dbReference>
<reference evidence="1" key="1">
    <citation type="journal article" date="2014" name="Front. Microbiol.">
        <title>High frequency of phylogenetically diverse reductive dehalogenase-homologous genes in deep subseafloor sedimentary metagenomes.</title>
        <authorList>
            <person name="Kawai M."/>
            <person name="Futagami T."/>
            <person name="Toyoda A."/>
            <person name="Takaki Y."/>
            <person name="Nishi S."/>
            <person name="Hori S."/>
            <person name="Arai W."/>
            <person name="Tsubouchi T."/>
            <person name="Morono Y."/>
            <person name="Uchiyama I."/>
            <person name="Ito T."/>
            <person name="Fujiyama A."/>
            <person name="Inagaki F."/>
            <person name="Takami H."/>
        </authorList>
    </citation>
    <scope>NUCLEOTIDE SEQUENCE</scope>
    <source>
        <strain evidence="1">Expedition CK06-06</strain>
    </source>
</reference>